<evidence type="ECO:0000313" key="1">
    <source>
        <dbReference type="EMBL" id="KAI4332127.1"/>
    </source>
</evidence>
<name>A0ACB9N6I9_BAUVA</name>
<keyword evidence="2" id="KW-1185">Reference proteome</keyword>
<accession>A0ACB9N6I9</accession>
<protein>
    <submittedName>
        <fullName evidence="1">Uncharacterized protein</fullName>
    </submittedName>
</protein>
<dbReference type="EMBL" id="CM039432">
    <property type="protein sequence ID" value="KAI4332127.1"/>
    <property type="molecule type" value="Genomic_DNA"/>
</dbReference>
<dbReference type="Proteomes" id="UP000828941">
    <property type="component" value="Chromosome 7"/>
</dbReference>
<proteinExistence type="predicted"/>
<evidence type="ECO:0000313" key="2">
    <source>
        <dbReference type="Proteomes" id="UP000828941"/>
    </source>
</evidence>
<sequence length="191" mass="22414">MEGVQCWLRIAREFIFSYFARFNSRGLHFFFVDRAAFPHSTRPAFFTNLYNRCHKDSQLYYRRNKETGNDLAPDIRRSGKSSCEKRKKKVTDKGNEQRRRKVSPLEQELYSESSDAQYQDSYLFVTDSGRHILVERAACYSEVESILHELYPTLLLPDKITPSFSEVWGVTSLSCFEFEMLTLLFRTTLAS</sequence>
<reference evidence="1 2" key="1">
    <citation type="journal article" date="2022" name="DNA Res.">
        <title>Chromosomal-level genome assembly of the orchid tree Bauhinia variegata (Leguminosae; Cercidoideae) supports the allotetraploid origin hypothesis of Bauhinia.</title>
        <authorList>
            <person name="Zhong Y."/>
            <person name="Chen Y."/>
            <person name="Zheng D."/>
            <person name="Pang J."/>
            <person name="Liu Y."/>
            <person name="Luo S."/>
            <person name="Meng S."/>
            <person name="Qian L."/>
            <person name="Wei D."/>
            <person name="Dai S."/>
            <person name="Zhou R."/>
        </authorList>
    </citation>
    <scope>NUCLEOTIDE SEQUENCE [LARGE SCALE GENOMIC DNA]</scope>
    <source>
        <strain evidence="1">BV-YZ2020</strain>
    </source>
</reference>
<organism evidence="1 2">
    <name type="scientific">Bauhinia variegata</name>
    <name type="common">Purple orchid tree</name>
    <name type="synonym">Phanera variegata</name>
    <dbReference type="NCBI Taxonomy" id="167791"/>
    <lineage>
        <taxon>Eukaryota</taxon>
        <taxon>Viridiplantae</taxon>
        <taxon>Streptophyta</taxon>
        <taxon>Embryophyta</taxon>
        <taxon>Tracheophyta</taxon>
        <taxon>Spermatophyta</taxon>
        <taxon>Magnoliopsida</taxon>
        <taxon>eudicotyledons</taxon>
        <taxon>Gunneridae</taxon>
        <taxon>Pentapetalae</taxon>
        <taxon>rosids</taxon>
        <taxon>fabids</taxon>
        <taxon>Fabales</taxon>
        <taxon>Fabaceae</taxon>
        <taxon>Cercidoideae</taxon>
        <taxon>Cercideae</taxon>
        <taxon>Bauhiniinae</taxon>
        <taxon>Bauhinia</taxon>
    </lineage>
</organism>
<gene>
    <name evidence="1" type="ORF">L6164_017061</name>
</gene>
<comment type="caution">
    <text evidence="1">The sequence shown here is derived from an EMBL/GenBank/DDBJ whole genome shotgun (WGS) entry which is preliminary data.</text>
</comment>